<keyword evidence="2" id="KW-1185">Reference proteome</keyword>
<feature type="non-terminal residue" evidence="1">
    <location>
        <position position="145"/>
    </location>
</feature>
<evidence type="ECO:0000313" key="1">
    <source>
        <dbReference type="EMBL" id="KAJ3806418.1"/>
    </source>
</evidence>
<accession>A0ACC1TP98</accession>
<dbReference type="Proteomes" id="UP001163835">
    <property type="component" value="Unassembled WGS sequence"/>
</dbReference>
<evidence type="ECO:0000313" key="2">
    <source>
        <dbReference type="Proteomes" id="UP001163835"/>
    </source>
</evidence>
<reference evidence="1" key="1">
    <citation type="submission" date="2022-09" db="EMBL/GenBank/DDBJ databases">
        <title>A Global Phylogenomic Analysis of the Shiitake Genus Lentinula.</title>
        <authorList>
            <consortium name="DOE Joint Genome Institute"/>
            <person name="Sierra-Patev S."/>
            <person name="Min B."/>
            <person name="Naranjo-Ortiz M."/>
            <person name="Looney B."/>
            <person name="Konkel Z."/>
            <person name="Slot J.C."/>
            <person name="Sakamoto Y."/>
            <person name="Steenwyk J.L."/>
            <person name="Rokas A."/>
            <person name="Carro J."/>
            <person name="Camarero S."/>
            <person name="Ferreira P."/>
            <person name="Molpeceres G."/>
            <person name="Ruiz-Duenas F.J."/>
            <person name="Serrano A."/>
            <person name="Henrissat B."/>
            <person name="Drula E."/>
            <person name="Hughes K.W."/>
            <person name="Mata J.L."/>
            <person name="Ishikawa N.K."/>
            <person name="Vargas-Isla R."/>
            <person name="Ushijima S."/>
            <person name="Smith C.A."/>
            <person name="Ahrendt S."/>
            <person name="Andreopoulos W."/>
            <person name="He G."/>
            <person name="Labutti K."/>
            <person name="Lipzen A."/>
            <person name="Ng V."/>
            <person name="Riley R."/>
            <person name="Sandor L."/>
            <person name="Barry K."/>
            <person name="Martinez A.T."/>
            <person name="Xiao Y."/>
            <person name="Gibbons J.G."/>
            <person name="Terashima K."/>
            <person name="Grigoriev I.V."/>
            <person name="Hibbett D.S."/>
        </authorList>
    </citation>
    <scope>NUCLEOTIDE SEQUENCE</scope>
    <source>
        <strain evidence="1">TMI1499</strain>
    </source>
</reference>
<organism evidence="1 2">
    <name type="scientific">Lentinula aff. lateritia</name>
    <dbReference type="NCBI Taxonomy" id="2804960"/>
    <lineage>
        <taxon>Eukaryota</taxon>
        <taxon>Fungi</taxon>
        <taxon>Dikarya</taxon>
        <taxon>Basidiomycota</taxon>
        <taxon>Agaricomycotina</taxon>
        <taxon>Agaricomycetes</taxon>
        <taxon>Agaricomycetidae</taxon>
        <taxon>Agaricales</taxon>
        <taxon>Marasmiineae</taxon>
        <taxon>Omphalotaceae</taxon>
        <taxon>Lentinula</taxon>
    </lineage>
</organism>
<protein>
    <submittedName>
        <fullName evidence="1">Uncharacterized protein</fullName>
    </submittedName>
</protein>
<dbReference type="EMBL" id="MU795428">
    <property type="protein sequence ID" value="KAJ3806418.1"/>
    <property type="molecule type" value="Genomic_DNA"/>
</dbReference>
<proteinExistence type="predicted"/>
<gene>
    <name evidence="1" type="ORF">F5876DRAFT_50089</name>
</gene>
<comment type="caution">
    <text evidence="1">The sequence shown here is derived from an EMBL/GenBank/DDBJ whole genome shotgun (WGS) entry which is preliminary data.</text>
</comment>
<sequence>MTRYDEVISCTEQEASRTQLQSAMDKGRAMPCPIRILSPDILGEIFSLICLSDYSLKICRPRPFTKESLMSSPTLALTQVCSYWRCLVFSLPLLWSSLSIESWHLYGRPALADLVVTYISRSGNVPLRIHLKSEEDIPEVELQVF</sequence>
<name>A0ACC1TP98_9AGAR</name>